<keyword evidence="4 6" id="KW-1133">Transmembrane helix</keyword>
<dbReference type="Pfam" id="PF13520">
    <property type="entry name" value="AA_permease_2"/>
    <property type="match status" value="1"/>
</dbReference>
<dbReference type="AlphaFoldDB" id="M3B717"/>
<evidence type="ECO:0000256" key="4">
    <source>
        <dbReference type="ARBA" id="ARBA00022989"/>
    </source>
</evidence>
<keyword evidence="5 6" id="KW-0472">Membrane</keyword>
<sequence>MSSWEAVAGNLYTVFLNGGPQTLVWGFLLVWPGAISQAASMAEMASVQPIAGAMYHWTYALPPSSITRFATWLQAWITWAGWIGMSVGIGTVTASWIINLAQLHYANYEAKLWHTTLIIGAMRLMTTPINLSRFGKLVPCIETVAGCFHVMFWVVFCVVLLATAPKHDANFVFFSRVSTPLMS</sequence>
<evidence type="ECO:0008006" key="9">
    <source>
        <dbReference type="Google" id="ProtNLM"/>
    </source>
</evidence>
<dbReference type="EMBL" id="KB446557">
    <property type="protein sequence ID" value="EME85127.1"/>
    <property type="molecule type" value="Genomic_DNA"/>
</dbReference>
<keyword evidence="2" id="KW-0813">Transport</keyword>
<dbReference type="HOGENOM" id="CLU_1337612_0_0_1"/>
<dbReference type="OrthoDB" id="3257095at2759"/>
<name>M3B717_PSEFD</name>
<proteinExistence type="predicted"/>
<keyword evidence="8" id="KW-1185">Reference proteome</keyword>
<dbReference type="PANTHER" id="PTHR45649">
    <property type="entry name" value="AMINO-ACID PERMEASE BAT1"/>
    <property type="match status" value="1"/>
</dbReference>
<dbReference type="GO" id="GO:0016020">
    <property type="term" value="C:membrane"/>
    <property type="evidence" value="ECO:0007669"/>
    <property type="project" value="UniProtKB-SubCell"/>
</dbReference>
<dbReference type="Proteomes" id="UP000016932">
    <property type="component" value="Unassembled WGS sequence"/>
</dbReference>
<organism evidence="7 8">
    <name type="scientific">Pseudocercospora fijiensis (strain CIRAD86)</name>
    <name type="common">Black leaf streak disease fungus</name>
    <name type="synonym">Mycosphaerella fijiensis</name>
    <dbReference type="NCBI Taxonomy" id="383855"/>
    <lineage>
        <taxon>Eukaryota</taxon>
        <taxon>Fungi</taxon>
        <taxon>Dikarya</taxon>
        <taxon>Ascomycota</taxon>
        <taxon>Pezizomycotina</taxon>
        <taxon>Dothideomycetes</taxon>
        <taxon>Dothideomycetidae</taxon>
        <taxon>Mycosphaerellales</taxon>
        <taxon>Mycosphaerellaceae</taxon>
        <taxon>Pseudocercospora</taxon>
    </lineage>
</organism>
<comment type="subcellular location">
    <subcellularLocation>
        <location evidence="1">Membrane</location>
        <topology evidence="1">Multi-pass membrane protein</topology>
    </subcellularLocation>
</comment>
<feature type="transmembrane region" description="Helical" evidence="6">
    <location>
        <begin position="79"/>
        <end position="100"/>
    </location>
</feature>
<keyword evidence="3 6" id="KW-0812">Transmembrane</keyword>
<evidence type="ECO:0000256" key="2">
    <source>
        <dbReference type="ARBA" id="ARBA00022448"/>
    </source>
</evidence>
<dbReference type="GO" id="GO:0022857">
    <property type="term" value="F:transmembrane transporter activity"/>
    <property type="evidence" value="ECO:0007669"/>
    <property type="project" value="InterPro"/>
</dbReference>
<reference evidence="7 8" key="1">
    <citation type="journal article" date="2012" name="PLoS Pathog.">
        <title>Diverse lifestyles and strategies of plant pathogenesis encoded in the genomes of eighteen Dothideomycetes fungi.</title>
        <authorList>
            <person name="Ohm R.A."/>
            <person name="Feau N."/>
            <person name="Henrissat B."/>
            <person name="Schoch C.L."/>
            <person name="Horwitz B.A."/>
            <person name="Barry K.W."/>
            <person name="Condon B.J."/>
            <person name="Copeland A.C."/>
            <person name="Dhillon B."/>
            <person name="Glaser F."/>
            <person name="Hesse C.N."/>
            <person name="Kosti I."/>
            <person name="LaButti K."/>
            <person name="Lindquist E.A."/>
            <person name="Lucas S."/>
            <person name="Salamov A.A."/>
            <person name="Bradshaw R.E."/>
            <person name="Ciuffetti L."/>
            <person name="Hamelin R.C."/>
            <person name="Kema G.H.J."/>
            <person name="Lawrence C."/>
            <person name="Scott J.A."/>
            <person name="Spatafora J.W."/>
            <person name="Turgeon B.G."/>
            <person name="de Wit P.J.G.M."/>
            <person name="Zhong S."/>
            <person name="Goodwin S.B."/>
            <person name="Grigoriev I.V."/>
        </authorList>
    </citation>
    <scope>NUCLEOTIDE SEQUENCE [LARGE SCALE GENOMIC DNA]</scope>
    <source>
        <strain evidence="7 8">CIRAD86</strain>
    </source>
</reference>
<dbReference type="PANTHER" id="PTHR45649:SF5">
    <property type="entry name" value="GABA TRANSPORTER (EUROFUNG)-RELATED"/>
    <property type="match status" value="1"/>
</dbReference>
<dbReference type="Gene3D" id="1.20.1740.10">
    <property type="entry name" value="Amino acid/polyamine transporter I"/>
    <property type="match status" value="1"/>
</dbReference>
<evidence type="ECO:0000256" key="1">
    <source>
        <dbReference type="ARBA" id="ARBA00004141"/>
    </source>
</evidence>
<dbReference type="GeneID" id="19339437"/>
<accession>M3B717</accession>
<protein>
    <recommendedName>
        <fullName evidence="9">Amino acid permease/ SLC12A domain-containing protein</fullName>
    </recommendedName>
</protein>
<evidence type="ECO:0000313" key="7">
    <source>
        <dbReference type="EMBL" id="EME85127.1"/>
    </source>
</evidence>
<dbReference type="VEuPathDB" id="FungiDB:MYCFIDRAFT_41886"/>
<dbReference type="eggNOG" id="KOG1289">
    <property type="taxonomic scope" value="Eukaryota"/>
</dbReference>
<dbReference type="KEGG" id="pfj:MYCFIDRAFT_41886"/>
<dbReference type="RefSeq" id="XP_007924228.1">
    <property type="nucleotide sequence ID" value="XM_007926037.1"/>
</dbReference>
<evidence type="ECO:0000256" key="5">
    <source>
        <dbReference type="ARBA" id="ARBA00023136"/>
    </source>
</evidence>
<gene>
    <name evidence="7" type="ORF">MYCFIDRAFT_41886</name>
</gene>
<evidence type="ECO:0000256" key="3">
    <source>
        <dbReference type="ARBA" id="ARBA00022692"/>
    </source>
</evidence>
<evidence type="ECO:0000256" key="6">
    <source>
        <dbReference type="SAM" id="Phobius"/>
    </source>
</evidence>
<evidence type="ECO:0000313" key="8">
    <source>
        <dbReference type="Proteomes" id="UP000016932"/>
    </source>
</evidence>
<dbReference type="InterPro" id="IPR002293">
    <property type="entry name" value="AA/rel_permease1"/>
</dbReference>
<feature type="transmembrane region" description="Helical" evidence="6">
    <location>
        <begin position="143"/>
        <end position="164"/>
    </location>
</feature>